<evidence type="ECO:0000313" key="2">
    <source>
        <dbReference type="Proteomes" id="UP001141552"/>
    </source>
</evidence>
<dbReference type="OrthoDB" id="1925570at2759"/>
<sequence length="358" mass="39549">MTGTGISMLLDLFRKNPSFYSHFPASATVSAAAASFAFSGTAIGSRFLLSCPNSVTVNASVPRIPVAYCDAGAELPDVFIPSDPAILSGKVFPTDDFVASDSNKKKASEVYLRDDSVDYVPKQYNLELKPLFSALEWRQLGLTCLRSFLMYYLPLLEPSLKTEEDDDDFLQDVEEGRRVDLVVPFQKSVKQIVRETTVVTTRRVLERVAVHYCSQRMAWKLLKDVRKSAMRKSQRGMPTSVYFFNVSRTTFRGHCLGVAASWIVQVGIEVYRFCRRLLKTEEESDIVEVETSQEVKLLGKKVTGVTIRCGASLVFASIGAGVGAILIRPSTGQWIGCALGDLAGPIVVSVLVDKYLKL</sequence>
<gene>
    <name evidence="1" type="ORF">Tsubulata_022612</name>
</gene>
<protein>
    <submittedName>
        <fullName evidence="1">Uncharacterized protein</fullName>
    </submittedName>
</protein>
<accession>A0A9Q0FBV6</accession>
<organism evidence="1 2">
    <name type="scientific">Turnera subulata</name>
    <dbReference type="NCBI Taxonomy" id="218843"/>
    <lineage>
        <taxon>Eukaryota</taxon>
        <taxon>Viridiplantae</taxon>
        <taxon>Streptophyta</taxon>
        <taxon>Embryophyta</taxon>
        <taxon>Tracheophyta</taxon>
        <taxon>Spermatophyta</taxon>
        <taxon>Magnoliopsida</taxon>
        <taxon>eudicotyledons</taxon>
        <taxon>Gunneridae</taxon>
        <taxon>Pentapetalae</taxon>
        <taxon>rosids</taxon>
        <taxon>fabids</taxon>
        <taxon>Malpighiales</taxon>
        <taxon>Passifloraceae</taxon>
        <taxon>Turnera</taxon>
    </lineage>
</organism>
<proteinExistence type="predicted"/>
<reference evidence="1" key="2">
    <citation type="journal article" date="2023" name="Plants (Basel)">
        <title>Annotation of the Turnera subulata (Passifloraceae) Draft Genome Reveals the S-Locus Evolved after the Divergence of Turneroideae from Passifloroideae in a Stepwise Manner.</title>
        <authorList>
            <person name="Henning P.M."/>
            <person name="Roalson E.H."/>
            <person name="Mir W."/>
            <person name="McCubbin A.G."/>
            <person name="Shore J.S."/>
        </authorList>
    </citation>
    <scope>NUCLEOTIDE SEQUENCE</scope>
    <source>
        <strain evidence="1">F60SS</strain>
    </source>
</reference>
<comment type="caution">
    <text evidence="1">The sequence shown here is derived from an EMBL/GenBank/DDBJ whole genome shotgun (WGS) entry which is preliminary data.</text>
</comment>
<evidence type="ECO:0000313" key="1">
    <source>
        <dbReference type="EMBL" id="KAJ4828678.1"/>
    </source>
</evidence>
<reference evidence="1" key="1">
    <citation type="submission" date="2022-02" db="EMBL/GenBank/DDBJ databases">
        <authorList>
            <person name="Henning P.M."/>
            <person name="McCubbin A.G."/>
            <person name="Shore J.S."/>
        </authorList>
    </citation>
    <scope>NUCLEOTIDE SEQUENCE</scope>
    <source>
        <strain evidence="1">F60SS</strain>
        <tissue evidence="1">Leaves</tissue>
    </source>
</reference>
<dbReference type="Proteomes" id="UP001141552">
    <property type="component" value="Unassembled WGS sequence"/>
</dbReference>
<dbReference type="PANTHER" id="PTHR36074:SF1">
    <property type="entry name" value="ISOPENTENYL-DIPHOSPHATE DELTA-ISOMERASE"/>
    <property type="match status" value="1"/>
</dbReference>
<dbReference type="EMBL" id="JAKUCV010006109">
    <property type="protein sequence ID" value="KAJ4828678.1"/>
    <property type="molecule type" value="Genomic_DNA"/>
</dbReference>
<dbReference type="AlphaFoldDB" id="A0A9Q0FBV6"/>
<dbReference type="PANTHER" id="PTHR36074">
    <property type="entry name" value="ISOPENTENYL-DIPHOSPHATE DELTA-ISOMERASE"/>
    <property type="match status" value="1"/>
</dbReference>
<name>A0A9Q0FBV6_9ROSI</name>
<keyword evidence="2" id="KW-1185">Reference proteome</keyword>